<dbReference type="Proteomes" id="UP000735302">
    <property type="component" value="Unassembled WGS sequence"/>
</dbReference>
<feature type="region of interest" description="Disordered" evidence="1">
    <location>
        <begin position="168"/>
        <end position="194"/>
    </location>
</feature>
<accession>A0AAV4CPN4</accession>
<keyword evidence="3" id="KW-1185">Reference proteome</keyword>
<dbReference type="AlphaFoldDB" id="A0AAV4CPN4"/>
<feature type="region of interest" description="Disordered" evidence="1">
    <location>
        <begin position="699"/>
        <end position="719"/>
    </location>
</feature>
<dbReference type="EMBL" id="BLXT01006838">
    <property type="protein sequence ID" value="GFO33816.1"/>
    <property type="molecule type" value="Genomic_DNA"/>
</dbReference>
<name>A0AAV4CPN4_9GAST</name>
<reference evidence="2 3" key="1">
    <citation type="journal article" date="2021" name="Elife">
        <title>Chloroplast acquisition without the gene transfer in kleptoplastic sea slugs, Plakobranchus ocellatus.</title>
        <authorList>
            <person name="Maeda T."/>
            <person name="Takahashi S."/>
            <person name="Yoshida T."/>
            <person name="Shimamura S."/>
            <person name="Takaki Y."/>
            <person name="Nagai Y."/>
            <person name="Toyoda A."/>
            <person name="Suzuki Y."/>
            <person name="Arimoto A."/>
            <person name="Ishii H."/>
            <person name="Satoh N."/>
            <person name="Nishiyama T."/>
            <person name="Hasebe M."/>
            <person name="Maruyama T."/>
            <person name="Minagawa J."/>
            <person name="Obokata J."/>
            <person name="Shigenobu S."/>
        </authorList>
    </citation>
    <scope>NUCLEOTIDE SEQUENCE [LARGE SCALE GENOMIC DNA]</scope>
</reference>
<feature type="region of interest" description="Disordered" evidence="1">
    <location>
        <begin position="384"/>
        <end position="406"/>
    </location>
</feature>
<proteinExistence type="predicted"/>
<sequence length="821" mass="90767">MRRTRIITRSKVRPPEAVTQPLPRSVPTLTEMNNWATDKNAFYTQIATNQSSGRTQALEPVTTKHGPIKSKSKRKLRESLIAPPLNHDCVTDSTQSGRTLCRKDSRHSEVYPCSSDTSIQLPPNTLDSGTLHAQPISRQFISAPSLENFEEIPANSCLDCRKNRLHKHADNSNLKEPVESRSQKKTNSTRTLESALSYTESSSSNWISQESNFGNLQVETSSGCSSCCLRNTFKNGKNRLNEKKWCSKNQSHQPTTARSFQSNARDRSHILNQWYSPHILGEFDEKNVNNDLNAGDLFKSTLDNKLKACDLAENTSFDCKNNSTCEITRDINQQKRSFSFKFKSQTSRSQTKDVGLGLYFARVLHDTQKSNLASQLDSKELYTSWKSSDSPDCVNPGDTQSSRKGGSFCFVEEESPGNGVLLNDFSDKLHLTKKLCDGMVLDDLDLHELQNSLIVKNETNQDNSVGNINTESISEVCDKVEIVESFIEEKVAFLSDLSESEQLGGISMQCEGTKYNACSNKAFSYKTTILPSAIDAKVTVEEMSGVAPSKARRKKRRRTRRTHIGGEVEEMTDEPTLESGFDTPSSLHCLSCSSSSEISSLCSACREAVSSNNSPISAAVAASLSSPERLRICSSPSFTYDPDIASQIPFYFTEPEQSEEKKDSPIHSSPSLSPVIDSGRIYEHFAVVDRKHSEQCLSADNHRNGAVEDSEDEDSGRSSCNWDEFDDEALVEAVTKTCDAAAVSSSSPLVGGMLCDNQFQIADDVCSIATLSDDVSDTTTHTSGDSSVDDLGMRSNCFVDISGLAYAMHQNTQQDFYQMSH</sequence>
<protein>
    <submittedName>
        <fullName evidence="2">Uncharacterized protein</fullName>
    </submittedName>
</protein>
<evidence type="ECO:0000313" key="3">
    <source>
        <dbReference type="Proteomes" id="UP000735302"/>
    </source>
</evidence>
<evidence type="ECO:0000313" key="2">
    <source>
        <dbReference type="EMBL" id="GFO33816.1"/>
    </source>
</evidence>
<gene>
    <name evidence="2" type="ORF">PoB_006032100</name>
</gene>
<comment type="caution">
    <text evidence="2">The sequence shown here is derived from an EMBL/GenBank/DDBJ whole genome shotgun (WGS) entry which is preliminary data.</text>
</comment>
<organism evidence="2 3">
    <name type="scientific">Plakobranchus ocellatus</name>
    <dbReference type="NCBI Taxonomy" id="259542"/>
    <lineage>
        <taxon>Eukaryota</taxon>
        <taxon>Metazoa</taxon>
        <taxon>Spiralia</taxon>
        <taxon>Lophotrochozoa</taxon>
        <taxon>Mollusca</taxon>
        <taxon>Gastropoda</taxon>
        <taxon>Heterobranchia</taxon>
        <taxon>Euthyneura</taxon>
        <taxon>Panpulmonata</taxon>
        <taxon>Sacoglossa</taxon>
        <taxon>Placobranchoidea</taxon>
        <taxon>Plakobranchidae</taxon>
        <taxon>Plakobranchus</taxon>
    </lineage>
</organism>
<evidence type="ECO:0000256" key="1">
    <source>
        <dbReference type="SAM" id="MobiDB-lite"/>
    </source>
</evidence>